<dbReference type="InterPro" id="IPR018640">
    <property type="entry name" value="DUF2063"/>
</dbReference>
<dbReference type="AlphaFoldDB" id="A0A8J7IBQ4"/>
<keyword evidence="2" id="KW-0238">DNA-binding</keyword>
<evidence type="ECO:0000313" key="3">
    <source>
        <dbReference type="Proteomes" id="UP000640583"/>
    </source>
</evidence>
<reference evidence="2" key="1">
    <citation type="submission" date="2020-10" db="EMBL/GenBank/DDBJ databases">
        <title>Paenihalocynthiibacter styelae gen. nov., sp. nov., isolated from stalked sea squirt Styela clava.</title>
        <authorList>
            <person name="Kim Y.-O."/>
            <person name="Yoon J.-H."/>
        </authorList>
    </citation>
    <scope>NUCLEOTIDE SEQUENCE</scope>
    <source>
        <strain evidence="2">MYP1-1</strain>
    </source>
</reference>
<dbReference type="GO" id="GO:0003677">
    <property type="term" value="F:DNA binding"/>
    <property type="evidence" value="ECO:0007669"/>
    <property type="project" value="UniProtKB-KW"/>
</dbReference>
<protein>
    <submittedName>
        <fullName evidence="2">Putative DNA-binding domain-containing protein</fullName>
    </submittedName>
</protein>
<dbReference type="RefSeq" id="WP_228847410.1">
    <property type="nucleotide sequence ID" value="NZ_JADCKQ010000002.1"/>
</dbReference>
<dbReference type="InterPro" id="IPR044922">
    <property type="entry name" value="DUF2063_N_sf"/>
</dbReference>
<sequence>MNDTVTQPQFTQAILSPTMDVPAGLRDAKGDPAGKRFSVYRNNVAVSLTEALITAFPVVVKLLGEDNFRILAGQFLRAHPPTSPLMMHYGDALPDFLQTFEPTQQYGYLPDVARLELAIRESYHAADTDPISPEALQALPPEALMAAKLELAPSVRLISSQWPLFQLWQFNMTGGPKPEMRAEDVLITRPAFDPQPVALPCCGGLFVQALLSGRTFGEALSAASTHNPEFDLSQSLAALLAGNAISRITEG</sequence>
<proteinExistence type="predicted"/>
<gene>
    <name evidence="2" type="ORF">H1D41_02380</name>
</gene>
<dbReference type="Proteomes" id="UP000640583">
    <property type="component" value="Unassembled WGS sequence"/>
</dbReference>
<name>A0A8J7IBQ4_9RHOB</name>
<keyword evidence="3" id="KW-1185">Reference proteome</keyword>
<feature type="domain" description="Putative DNA-binding" evidence="1">
    <location>
        <begin position="6"/>
        <end position="97"/>
    </location>
</feature>
<evidence type="ECO:0000313" key="2">
    <source>
        <dbReference type="EMBL" id="MBI1492478.1"/>
    </source>
</evidence>
<dbReference type="EMBL" id="JADCKQ010000002">
    <property type="protein sequence ID" value="MBI1492478.1"/>
    <property type="molecule type" value="Genomic_DNA"/>
</dbReference>
<comment type="caution">
    <text evidence="2">The sequence shown here is derived from an EMBL/GenBank/DDBJ whole genome shotgun (WGS) entry which is preliminary data.</text>
</comment>
<evidence type="ECO:0000259" key="1">
    <source>
        <dbReference type="Pfam" id="PF09836"/>
    </source>
</evidence>
<organism evidence="2 3">
    <name type="scientific">Halocynthiibacter styelae</name>
    <dbReference type="NCBI Taxonomy" id="2761955"/>
    <lineage>
        <taxon>Bacteria</taxon>
        <taxon>Pseudomonadati</taxon>
        <taxon>Pseudomonadota</taxon>
        <taxon>Alphaproteobacteria</taxon>
        <taxon>Rhodobacterales</taxon>
        <taxon>Paracoccaceae</taxon>
        <taxon>Halocynthiibacter</taxon>
    </lineage>
</organism>
<dbReference type="Gene3D" id="1.10.150.690">
    <property type="entry name" value="DUF2063"/>
    <property type="match status" value="1"/>
</dbReference>
<dbReference type="Pfam" id="PF09836">
    <property type="entry name" value="DUF2063"/>
    <property type="match status" value="1"/>
</dbReference>
<accession>A0A8J7IBQ4</accession>